<evidence type="ECO:0000256" key="1">
    <source>
        <dbReference type="ARBA" id="ARBA00005417"/>
    </source>
</evidence>
<feature type="domain" description="ABC transporter" evidence="6">
    <location>
        <begin position="3"/>
        <end position="232"/>
    </location>
</feature>
<gene>
    <name evidence="7" type="primary">yxlF</name>
    <name evidence="7" type="ORF">DSM104635_02232</name>
</gene>
<keyword evidence="4" id="KW-0547">Nucleotide-binding</keyword>
<keyword evidence="7" id="KW-0378">Hydrolase</keyword>
<keyword evidence="5 7" id="KW-0067">ATP-binding</keyword>
<dbReference type="GO" id="GO:0005524">
    <property type="term" value="F:ATP binding"/>
    <property type="evidence" value="ECO:0007669"/>
    <property type="project" value="UniProtKB-KW"/>
</dbReference>
<comment type="similarity">
    <text evidence="1">Belongs to the ABC transporter superfamily.</text>
</comment>
<evidence type="ECO:0000256" key="4">
    <source>
        <dbReference type="ARBA" id="ARBA00022741"/>
    </source>
</evidence>
<dbReference type="InterPro" id="IPR050763">
    <property type="entry name" value="ABC_transporter_ATP-binding"/>
</dbReference>
<organism evidence="7 8">
    <name type="scientific">Terricaulis silvestris</name>
    <dbReference type="NCBI Taxonomy" id="2686094"/>
    <lineage>
        <taxon>Bacteria</taxon>
        <taxon>Pseudomonadati</taxon>
        <taxon>Pseudomonadota</taxon>
        <taxon>Alphaproteobacteria</taxon>
        <taxon>Caulobacterales</taxon>
        <taxon>Caulobacteraceae</taxon>
        <taxon>Terricaulis</taxon>
    </lineage>
</organism>
<dbReference type="AlphaFoldDB" id="A0A6I6MW37"/>
<proteinExistence type="inferred from homology"/>
<keyword evidence="8" id="KW-1185">Reference proteome</keyword>
<evidence type="ECO:0000256" key="3">
    <source>
        <dbReference type="ARBA" id="ARBA00022458"/>
    </source>
</evidence>
<dbReference type="InterPro" id="IPR003439">
    <property type="entry name" value="ABC_transporter-like_ATP-bd"/>
</dbReference>
<dbReference type="InterPro" id="IPR027417">
    <property type="entry name" value="P-loop_NTPase"/>
</dbReference>
<protein>
    <submittedName>
        <fullName evidence="7">Putative ABC transporter ATP-binding protein YxlF</fullName>
        <ecNumber evidence="7">3.6.3.-</ecNumber>
    </submittedName>
</protein>
<dbReference type="PANTHER" id="PTHR42711">
    <property type="entry name" value="ABC TRANSPORTER ATP-BINDING PROTEIN"/>
    <property type="match status" value="1"/>
</dbReference>
<dbReference type="SUPFAM" id="SSF52540">
    <property type="entry name" value="P-loop containing nucleoside triphosphate hydrolases"/>
    <property type="match status" value="1"/>
</dbReference>
<dbReference type="GO" id="GO:0016887">
    <property type="term" value="F:ATP hydrolysis activity"/>
    <property type="evidence" value="ECO:0007669"/>
    <property type="project" value="InterPro"/>
</dbReference>
<dbReference type="SMART" id="SM00382">
    <property type="entry name" value="AAA"/>
    <property type="match status" value="1"/>
</dbReference>
<evidence type="ECO:0000259" key="6">
    <source>
        <dbReference type="PROSITE" id="PS50893"/>
    </source>
</evidence>
<dbReference type="EMBL" id="CP047045">
    <property type="protein sequence ID" value="QGZ95383.1"/>
    <property type="molecule type" value="Genomic_DNA"/>
</dbReference>
<dbReference type="PROSITE" id="PS50893">
    <property type="entry name" value="ABC_TRANSPORTER_2"/>
    <property type="match status" value="1"/>
</dbReference>
<dbReference type="CDD" id="cd03230">
    <property type="entry name" value="ABC_DR_subfamily_A"/>
    <property type="match status" value="1"/>
</dbReference>
<evidence type="ECO:0000313" key="7">
    <source>
        <dbReference type="EMBL" id="QGZ95383.1"/>
    </source>
</evidence>
<dbReference type="PANTHER" id="PTHR42711:SF5">
    <property type="entry name" value="ABC TRANSPORTER ATP-BINDING PROTEIN NATA"/>
    <property type="match status" value="1"/>
</dbReference>
<dbReference type="InterPro" id="IPR003593">
    <property type="entry name" value="AAA+_ATPase"/>
</dbReference>
<accession>A0A6I6MW37</accession>
<reference evidence="8" key="1">
    <citation type="submission" date="2019-12" db="EMBL/GenBank/DDBJ databases">
        <title>Complete genome of Terracaulis silvestris 0127_4.</title>
        <authorList>
            <person name="Vieira S."/>
            <person name="Riedel T."/>
            <person name="Sproer C."/>
            <person name="Pascual J."/>
            <person name="Boedeker C."/>
            <person name="Overmann J."/>
        </authorList>
    </citation>
    <scope>NUCLEOTIDE SEQUENCE [LARGE SCALE GENOMIC DNA]</scope>
    <source>
        <strain evidence="8">0127_4</strain>
    </source>
</reference>
<dbReference type="Proteomes" id="UP000431269">
    <property type="component" value="Chromosome"/>
</dbReference>
<keyword evidence="2" id="KW-0813">Transport</keyword>
<dbReference type="Pfam" id="PF00005">
    <property type="entry name" value="ABC_tran"/>
    <property type="match status" value="1"/>
</dbReference>
<evidence type="ECO:0000313" key="8">
    <source>
        <dbReference type="Proteomes" id="UP000431269"/>
    </source>
</evidence>
<sequence>MLLQVDGLRKTFGRRVAVDGIGFSLDVGEIVGFLGPNGAGKTTTMRMIAGYLEPDEGVAKIFNIDVAQERRRAQERLGYLPEGAPLYGEMTPWTFLRFVAETRGMSREAARHAVRRAAQDARLGETIDQPIETLSKGYRRRVGLASALLHDPLLLILDEPTDGLDPNQRHAVRDLIRKLGEERGLIISTHSLEEVEAVCTRAIVIDQGRIVADKTPEALKEEHGSLERAFQTLTRGEERV</sequence>
<dbReference type="RefSeq" id="WP_187448147.1">
    <property type="nucleotide sequence ID" value="NZ_CP047045.1"/>
</dbReference>
<name>A0A6I6MW37_9CAUL</name>
<dbReference type="Gene3D" id="3.40.50.300">
    <property type="entry name" value="P-loop containing nucleotide triphosphate hydrolases"/>
    <property type="match status" value="1"/>
</dbReference>
<evidence type="ECO:0000256" key="5">
    <source>
        <dbReference type="ARBA" id="ARBA00022840"/>
    </source>
</evidence>
<keyword evidence="3" id="KW-0536">Nodulation</keyword>
<dbReference type="KEGG" id="tsv:DSM104635_02232"/>
<evidence type="ECO:0000256" key="2">
    <source>
        <dbReference type="ARBA" id="ARBA00022448"/>
    </source>
</evidence>
<dbReference type="EC" id="3.6.3.-" evidence="7"/>